<feature type="active site" description="Proton acceptor" evidence="8">
    <location>
        <position position="312"/>
    </location>
</feature>
<organism evidence="10 11">
    <name type="scientific">Anaeromyxobacter diazotrophicus</name>
    <dbReference type="NCBI Taxonomy" id="2590199"/>
    <lineage>
        <taxon>Bacteria</taxon>
        <taxon>Pseudomonadati</taxon>
        <taxon>Myxococcota</taxon>
        <taxon>Myxococcia</taxon>
        <taxon>Myxococcales</taxon>
        <taxon>Cystobacterineae</taxon>
        <taxon>Anaeromyxobacteraceae</taxon>
        <taxon>Anaeromyxobacter</taxon>
    </lineage>
</organism>
<dbReference type="InterPro" id="IPR023193">
    <property type="entry name" value="EPSP_synthase_CS"/>
</dbReference>
<dbReference type="HAMAP" id="MF_00210">
    <property type="entry name" value="EPSP_synth"/>
    <property type="match status" value="1"/>
</dbReference>
<dbReference type="PROSITE" id="PS00104">
    <property type="entry name" value="EPSP_SYNTHASE_1"/>
    <property type="match status" value="1"/>
</dbReference>
<dbReference type="GO" id="GO:0008652">
    <property type="term" value="P:amino acid biosynthetic process"/>
    <property type="evidence" value="ECO:0007669"/>
    <property type="project" value="UniProtKB-KW"/>
</dbReference>
<evidence type="ECO:0000259" key="9">
    <source>
        <dbReference type="Pfam" id="PF00275"/>
    </source>
</evidence>
<feature type="binding site" evidence="8">
    <location>
        <position position="23"/>
    </location>
    <ligand>
        <name>3-phosphoshikimate</name>
        <dbReference type="ChEBI" id="CHEBI:145989"/>
    </ligand>
</feature>
<dbReference type="GO" id="GO:0005737">
    <property type="term" value="C:cytoplasm"/>
    <property type="evidence" value="ECO:0007669"/>
    <property type="project" value="UniProtKB-SubCell"/>
</dbReference>
<feature type="binding site" evidence="8">
    <location>
        <position position="93"/>
    </location>
    <ligand>
        <name>phosphoenolpyruvate</name>
        <dbReference type="ChEBI" id="CHEBI:58702"/>
    </ligand>
</feature>
<dbReference type="UniPathway" id="UPA00053">
    <property type="reaction ID" value="UER00089"/>
</dbReference>
<evidence type="ECO:0000256" key="6">
    <source>
        <dbReference type="ARBA" id="ARBA00023141"/>
    </source>
</evidence>
<evidence type="ECO:0000256" key="5">
    <source>
        <dbReference type="ARBA" id="ARBA00022679"/>
    </source>
</evidence>
<dbReference type="NCBIfam" id="TIGR01356">
    <property type="entry name" value="aroA"/>
    <property type="match status" value="1"/>
</dbReference>
<comment type="subunit">
    <text evidence="8">Monomer.</text>
</comment>
<comment type="pathway">
    <text evidence="1 8">Metabolic intermediate biosynthesis; chorismate biosynthesis; chorismate from D-erythrose 4-phosphate and phosphoenolpyruvate: step 6/7.</text>
</comment>
<keyword evidence="4 8" id="KW-0028">Amino-acid biosynthesis</keyword>
<dbReference type="GO" id="GO:0009423">
    <property type="term" value="P:chorismate biosynthetic process"/>
    <property type="evidence" value="ECO:0007669"/>
    <property type="project" value="UniProtKB-UniRule"/>
</dbReference>
<feature type="binding site" evidence="8">
    <location>
        <position position="312"/>
    </location>
    <ligand>
        <name>3-phosphoshikimate</name>
        <dbReference type="ChEBI" id="CHEBI:145989"/>
    </ligand>
</feature>
<comment type="similarity">
    <text evidence="2 8">Belongs to the EPSP synthase family.</text>
</comment>
<feature type="binding site" evidence="8">
    <location>
        <position position="343"/>
    </location>
    <ligand>
        <name>phosphoenolpyruvate</name>
        <dbReference type="ChEBI" id="CHEBI:58702"/>
    </ligand>
</feature>
<dbReference type="Gene3D" id="3.65.10.10">
    <property type="entry name" value="Enolpyruvate transferase domain"/>
    <property type="match status" value="2"/>
</dbReference>
<dbReference type="AlphaFoldDB" id="A0A7I9VQP1"/>
<dbReference type="EC" id="2.5.1.19" evidence="8"/>
<dbReference type="Pfam" id="PF00275">
    <property type="entry name" value="EPSP_synthase"/>
    <property type="match status" value="1"/>
</dbReference>
<comment type="function">
    <text evidence="8">Catalyzes the transfer of the enolpyruvyl moiety of phosphoenolpyruvate (PEP) to the 5-hydroxyl of shikimate-3-phosphate (S3P) to produce enolpyruvyl shikimate-3-phosphate and inorganic phosphate.</text>
</comment>
<dbReference type="SUPFAM" id="SSF55205">
    <property type="entry name" value="EPT/RTPC-like"/>
    <property type="match status" value="1"/>
</dbReference>
<dbReference type="InterPro" id="IPR001986">
    <property type="entry name" value="Enolpyruvate_Tfrase_dom"/>
</dbReference>
<dbReference type="GO" id="GO:0003866">
    <property type="term" value="F:3-phosphoshikimate 1-carboxyvinyltransferase activity"/>
    <property type="evidence" value="ECO:0007669"/>
    <property type="project" value="UniProtKB-UniRule"/>
</dbReference>
<feature type="binding site" evidence="8">
    <location>
        <position position="385"/>
    </location>
    <ligand>
        <name>phosphoenolpyruvate</name>
        <dbReference type="ChEBI" id="CHEBI:58702"/>
    </ligand>
</feature>
<proteinExistence type="inferred from homology"/>
<evidence type="ECO:0000256" key="2">
    <source>
        <dbReference type="ARBA" id="ARBA00009948"/>
    </source>
</evidence>
<protein>
    <recommendedName>
        <fullName evidence="8">3-phosphoshikimate 1-carboxyvinyltransferase</fullName>
        <ecNumber evidence="8">2.5.1.19</ecNumber>
    </recommendedName>
    <alternativeName>
        <fullName evidence="8">5-enolpyruvylshikimate-3-phosphate synthase</fullName>
        <shortName evidence="8">EPSP synthase</shortName>
        <shortName evidence="8">EPSPS</shortName>
    </alternativeName>
</protein>
<dbReference type="PROSITE" id="PS00885">
    <property type="entry name" value="EPSP_SYNTHASE_2"/>
    <property type="match status" value="1"/>
</dbReference>
<dbReference type="InterPro" id="IPR036968">
    <property type="entry name" value="Enolpyruvate_Tfrase_sf"/>
</dbReference>
<accession>A0A7I9VQP1</accession>
<feature type="binding site" evidence="8">
    <location>
        <position position="23"/>
    </location>
    <ligand>
        <name>phosphoenolpyruvate</name>
        <dbReference type="ChEBI" id="CHEBI:58702"/>
    </ligand>
</feature>
<keyword evidence="5 8" id="KW-0808">Transferase</keyword>
<dbReference type="PIRSF" id="PIRSF000505">
    <property type="entry name" value="EPSPS"/>
    <property type="match status" value="1"/>
</dbReference>
<evidence type="ECO:0000313" key="10">
    <source>
        <dbReference type="EMBL" id="GEJ58578.1"/>
    </source>
</evidence>
<dbReference type="PANTHER" id="PTHR21090:SF5">
    <property type="entry name" value="PENTAFUNCTIONAL AROM POLYPEPTIDE"/>
    <property type="match status" value="1"/>
</dbReference>
<keyword evidence="11" id="KW-1185">Reference proteome</keyword>
<feature type="binding site" evidence="8">
    <location>
        <position position="168"/>
    </location>
    <ligand>
        <name>phosphoenolpyruvate</name>
        <dbReference type="ChEBI" id="CHEBI:58702"/>
    </ligand>
</feature>
<evidence type="ECO:0000256" key="3">
    <source>
        <dbReference type="ARBA" id="ARBA00022490"/>
    </source>
</evidence>
<comment type="caution">
    <text evidence="10">The sequence shown here is derived from an EMBL/GenBank/DDBJ whole genome shotgun (WGS) entry which is preliminary data.</text>
</comment>
<feature type="domain" description="Enolpyruvate transferase" evidence="9">
    <location>
        <begin position="10"/>
        <end position="421"/>
    </location>
</feature>
<comment type="caution">
    <text evidence="8">Lacks conserved residue(s) required for the propagation of feature annotation.</text>
</comment>
<dbReference type="GO" id="GO:0009073">
    <property type="term" value="P:aromatic amino acid family biosynthetic process"/>
    <property type="evidence" value="ECO:0007669"/>
    <property type="project" value="UniProtKB-KW"/>
</dbReference>
<feature type="binding site" evidence="8">
    <location>
        <position position="24"/>
    </location>
    <ligand>
        <name>3-phosphoshikimate</name>
        <dbReference type="ChEBI" id="CHEBI:145989"/>
    </ligand>
</feature>
<feature type="binding site" evidence="8">
    <location>
        <position position="168"/>
    </location>
    <ligand>
        <name>3-phosphoshikimate</name>
        <dbReference type="ChEBI" id="CHEBI:145989"/>
    </ligand>
</feature>
<feature type="binding site" evidence="8">
    <location>
        <position position="121"/>
    </location>
    <ligand>
        <name>phosphoenolpyruvate</name>
        <dbReference type="ChEBI" id="CHEBI:58702"/>
    </ligand>
</feature>
<feature type="binding site" evidence="8">
    <location>
        <position position="339"/>
    </location>
    <ligand>
        <name>3-phosphoshikimate</name>
        <dbReference type="ChEBI" id="CHEBI:145989"/>
    </ligand>
</feature>
<sequence>MKGSMICRRRGPLQGAFEVPGDKSVSHRALLFSALATSPSKVRGLLAAEDVGATRRAVEALGAVVRDEGAFVVVEPPERLSEPQDVVDCGNSGTSLRLLCGVLAAVPGLSVLTGDASLRRRPVRRVLDPLRRMGAVLHARDGDRLPPVVVRGAPLRGTRHVLEVASAQVKSALLLAGLFADGPTTVEEPHLSRDHTERMLRGMGVSLAVDGLAVTVTPGRPRGGTVEVPGDISSAAFLLCAAAALPGSRVTARNVGLNPSRTGLLDVLQAMGARVRIEPRADEGEPRGDVTVEAAPLSGTVIEGALVPRLIDELPVVMVMATQARGRTVIRDARELRVKESDRLASMGEALAAAGAKVELFEDGCAIDGPTPLGPVAVRTRLDHRVAMSMAVAQLFADGGEVHLDDVACVATSFPSFFDVLDRLCGGGR</sequence>
<evidence type="ECO:0000256" key="4">
    <source>
        <dbReference type="ARBA" id="ARBA00022605"/>
    </source>
</evidence>
<keyword evidence="6 8" id="KW-0057">Aromatic amino acid biosynthesis</keyword>
<comment type="subcellular location">
    <subcellularLocation>
        <location evidence="8">Cytoplasm</location>
    </subcellularLocation>
</comment>
<evidence type="ECO:0000313" key="11">
    <source>
        <dbReference type="Proteomes" id="UP000503640"/>
    </source>
</evidence>
<dbReference type="Proteomes" id="UP000503640">
    <property type="component" value="Unassembled WGS sequence"/>
</dbReference>
<dbReference type="InterPro" id="IPR013792">
    <property type="entry name" value="RNA3'P_cycl/enolpyr_Trfase_a/b"/>
</dbReference>
<evidence type="ECO:0000256" key="7">
    <source>
        <dbReference type="ARBA" id="ARBA00044633"/>
    </source>
</evidence>
<dbReference type="EMBL" id="BJTG01000008">
    <property type="protein sequence ID" value="GEJ58578.1"/>
    <property type="molecule type" value="Genomic_DNA"/>
</dbReference>
<keyword evidence="3 8" id="KW-0963">Cytoplasm</keyword>
<evidence type="ECO:0000256" key="8">
    <source>
        <dbReference type="HAMAP-Rule" id="MF_00210"/>
    </source>
</evidence>
<dbReference type="CDD" id="cd01556">
    <property type="entry name" value="EPSP_synthase"/>
    <property type="match status" value="1"/>
</dbReference>
<gene>
    <name evidence="8 10" type="primary">aroA</name>
    <name evidence="10" type="ORF">AMYX_33190</name>
</gene>
<evidence type="ECO:0000256" key="1">
    <source>
        <dbReference type="ARBA" id="ARBA00004811"/>
    </source>
</evidence>
<dbReference type="InterPro" id="IPR006264">
    <property type="entry name" value="EPSP_synthase"/>
</dbReference>
<feature type="binding site" evidence="8">
    <location>
        <position position="28"/>
    </location>
    <ligand>
        <name>3-phosphoshikimate</name>
        <dbReference type="ChEBI" id="CHEBI:145989"/>
    </ligand>
</feature>
<dbReference type="FunFam" id="3.65.10.10:FF:000005">
    <property type="entry name" value="3-phosphoshikimate 1-carboxyvinyltransferase"/>
    <property type="match status" value="1"/>
</dbReference>
<dbReference type="PANTHER" id="PTHR21090">
    <property type="entry name" value="AROM/DEHYDROQUINATE SYNTHASE"/>
    <property type="match status" value="1"/>
</dbReference>
<name>A0A7I9VQP1_9BACT</name>
<feature type="binding site" evidence="8">
    <location>
        <position position="166"/>
    </location>
    <ligand>
        <name>3-phosphoshikimate</name>
        <dbReference type="ChEBI" id="CHEBI:145989"/>
    </ligand>
</feature>
<reference evidence="11" key="1">
    <citation type="journal article" date="2020" name="Appl. Environ. Microbiol.">
        <title>Diazotrophic Anaeromyxobacter Isolates from Soils.</title>
        <authorList>
            <person name="Masuda Y."/>
            <person name="Yamanaka H."/>
            <person name="Xu Z.X."/>
            <person name="Shiratori Y."/>
            <person name="Aono T."/>
            <person name="Amachi S."/>
            <person name="Senoo K."/>
            <person name="Itoh H."/>
        </authorList>
    </citation>
    <scope>NUCLEOTIDE SEQUENCE [LARGE SCALE GENOMIC DNA]</scope>
    <source>
        <strain evidence="11">R267</strain>
    </source>
</reference>
<comment type="catalytic activity">
    <reaction evidence="7">
        <text>3-phosphoshikimate + phosphoenolpyruvate = 5-O-(1-carboxyvinyl)-3-phosphoshikimate + phosphate</text>
        <dbReference type="Rhea" id="RHEA:21256"/>
        <dbReference type="ChEBI" id="CHEBI:43474"/>
        <dbReference type="ChEBI" id="CHEBI:57701"/>
        <dbReference type="ChEBI" id="CHEBI:58702"/>
        <dbReference type="ChEBI" id="CHEBI:145989"/>
        <dbReference type="EC" id="2.5.1.19"/>
    </reaction>
    <physiologicalReaction direction="left-to-right" evidence="7">
        <dbReference type="Rhea" id="RHEA:21257"/>
    </physiologicalReaction>
</comment>